<name>A0A6C2YIA7_9BACT</name>
<proteinExistence type="predicted"/>
<keyword evidence="2" id="KW-1185">Reference proteome</keyword>
<organism evidence="1">
    <name type="scientific">Tuwongella immobilis</name>
    <dbReference type="NCBI Taxonomy" id="692036"/>
    <lineage>
        <taxon>Bacteria</taxon>
        <taxon>Pseudomonadati</taxon>
        <taxon>Planctomycetota</taxon>
        <taxon>Planctomycetia</taxon>
        <taxon>Gemmatales</taxon>
        <taxon>Gemmataceae</taxon>
        <taxon>Tuwongella</taxon>
    </lineage>
</organism>
<dbReference type="Proteomes" id="UP000464378">
    <property type="component" value="Chromosome"/>
</dbReference>
<dbReference type="KEGG" id="tim:GMBLW1_28140"/>
<sequence>MQQSFIQTWKSNGHAAGLAEGTKLGMLEARRADVLRVLLLRFHGTTPADLTALIQNINDLDQLTQWLDSAIIAPTIEWFRLMIRQQMSALPTASTAAGDEVESASR</sequence>
<reference evidence="1" key="1">
    <citation type="submission" date="2019-04" db="EMBL/GenBank/DDBJ databases">
        <authorList>
            <consortium name="Science for Life Laboratories"/>
        </authorList>
    </citation>
    <scope>NUCLEOTIDE SEQUENCE</scope>
    <source>
        <strain evidence="1">MBLW1</strain>
    </source>
</reference>
<evidence type="ECO:0008006" key="3">
    <source>
        <dbReference type="Google" id="ProtNLM"/>
    </source>
</evidence>
<dbReference type="AlphaFoldDB" id="A0A6C2YIA7"/>
<dbReference type="RefSeq" id="WP_162656384.1">
    <property type="nucleotide sequence ID" value="NZ_LR593887.1"/>
</dbReference>
<dbReference type="EMBL" id="LR586016">
    <property type="protein sequence ID" value="VIP01146.1"/>
    <property type="molecule type" value="Genomic_DNA"/>
</dbReference>
<evidence type="ECO:0000313" key="2">
    <source>
        <dbReference type="Proteomes" id="UP000464378"/>
    </source>
</evidence>
<dbReference type="InParanoid" id="A0A6C2YIA7"/>
<dbReference type="EMBL" id="LR593887">
    <property type="protein sequence ID" value="VTR97718.1"/>
    <property type="molecule type" value="Genomic_DNA"/>
</dbReference>
<gene>
    <name evidence="1" type="ORF">GMBLW1_28140</name>
</gene>
<protein>
    <recommendedName>
        <fullName evidence="3">DUF4351 domain-containing protein</fullName>
    </recommendedName>
</protein>
<accession>A0A6C2YIA7</accession>
<evidence type="ECO:0000313" key="1">
    <source>
        <dbReference type="EMBL" id="VIP01146.1"/>
    </source>
</evidence>